<gene>
    <name evidence="5" type="primary">LRRC47_1</name>
    <name evidence="5" type="ORF">OS493_021381</name>
</gene>
<dbReference type="OrthoDB" id="67933at2759"/>
<evidence type="ECO:0000256" key="2">
    <source>
        <dbReference type="ARBA" id="ARBA00022737"/>
    </source>
</evidence>
<dbReference type="Gene3D" id="3.50.40.10">
    <property type="entry name" value="Phenylalanyl-trna Synthetase, Chain B, domain 3"/>
    <property type="match status" value="1"/>
</dbReference>
<evidence type="ECO:0000259" key="4">
    <source>
        <dbReference type="SMART" id="SM00873"/>
    </source>
</evidence>
<dbReference type="SUPFAM" id="SSF52058">
    <property type="entry name" value="L domain-like"/>
    <property type="match status" value="1"/>
</dbReference>
<name>A0A9X0CZ40_9CNID</name>
<proteinExistence type="predicted"/>
<keyword evidence="6" id="KW-1185">Reference proteome</keyword>
<keyword evidence="1" id="KW-0433">Leucine-rich repeat</keyword>
<dbReference type="PROSITE" id="PS51450">
    <property type="entry name" value="LRR"/>
    <property type="match status" value="2"/>
</dbReference>
<dbReference type="InterPro" id="IPR020825">
    <property type="entry name" value="Phe-tRNA_synthase-like_B3/B4"/>
</dbReference>
<organism evidence="5 6">
    <name type="scientific">Desmophyllum pertusum</name>
    <dbReference type="NCBI Taxonomy" id="174260"/>
    <lineage>
        <taxon>Eukaryota</taxon>
        <taxon>Metazoa</taxon>
        <taxon>Cnidaria</taxon>
        <taxon>Anthozoa</taxon>
        <taxon>Hexacorallia</taxon>
        <taxon>Scleractinia</taxon>
        <taxon>Caryophylliina</taxon>
        <taxon>Caryophylliidae</taxon>
        <taxon>Desmophyllum</taxon>
    </lineage>
</organism>
<dbReference type="SMART" id="SM00369">
    <property type="entry name" value="LRR_TYP"/>
    <property type="match status" value="5"/>
</dbReference>
<keyword evidence="2" id="KW-0677">Repeat</keyword>
<evidence type="ECO:0000256" key="3">
    <source>
        <dbReference type="SAM" id="MobiDB-lite"/>
    </source>
</evidence>
<dbReference type="AlphaFoldDB" id="A0A9X0CZ40"/>
<dbReference type="Pfam" id="PF13855">
    <property type="entry name" value="LRR_8"/>
    <property type="match status" value="1"/>
</dbReference>
<sequence length="528" mass="58528">MNWPEVKQAADEHRYELVLNGSSVTKRIDHDGLDRSIFQLDSLNFLQISNTNLLSLPEELGQLLNLKTLDLHRNSIAELPASIGLLKELKNLDVSGNQLQLLPTKLGELTLLQTLNLNCNKLTALPDSFANLKSLSILDVSYNQLTELPDGIYELVHLAEIHASNNQITTIGANVSKLTALKVLSLNVNKIEIIPAELSECHKLKDLHLQDNSIKDSRLVKLIKQCHTKAVLDYIATGNEKGKVGKKGGKKGRKKRVSEGDTEEHDEQADTGPVVTVLCSEDYKIFVQASVLDIRPYIVCTLVRNLDLADVAIFKKFINIQTKLHESVCDHRTLATIATHDASSLAFPLKYEASNPADIHLTPLGRHKEITAEQLISDLRAEAMKHKQKTKRNPFKTGLYKYLSLVEGAQLYAVIRDSTEAVLSLPPVTNSERSKITAKKLNVLLEVTSPINLGTCKSVMDSLISKMLEVGLYSKAEPGETAASDVACRELVIEQVRVVNSDGQLKVVYPSRVDLQLESVKVIHQEKE</sequence>
<dbReference type="Gene3D" id="3.80.10.10">
    <property type="entry name" value="Ribonuclease Inhibitor"/>
    <property type="match status" value="1"/>
</dbReference>
<dbReference type="InterPro" id="IPR055414">
    <property type="entry name" value="LRR_R13L4/SHOC2-like"/>
</dbReference>
<dbReference type="GO" id="GO:0003723">
    <property type="term" value="F:RNA binding"/>
    <property type="evidence" value="ECO:0007669"/>
    <property type="project" value="InterPro"/>
</dbReference>
<dbReference type="PANTHER" id="PTHR45752:SF187">
    <property type="entry name" value="LEUCINE-RICH REPEAT AND IQ DOMAIN-CONTAINING PROTEIN 4"/>
    <property type="match status" value="1"/>
</dbReference>
<dbReference type="Proteomes" id="UP001163046">
    <property type="component" value="Unassembled WGS sequence"/>
</dbReference>
<feature type="region of interest" description="Disordered" evidence="3">
    <location>
        <begin position="241"/>
        <end position="268"/>
    </location>
</feature>
<evidence type="ECO:0000256" key="1">
    <source>
        <dbReference type="ARBA" id="ARBA00022614"/>
    </source>
</evidence>
<dbReference type="InterPro" id="IPR005146">
    <property type="entry name" value="B3/B4_tRNA-bd"/>
</dbReference>
<feature type="domain" description="B3/B4 tRNA-binding" evidence="4">
    <location>
        <begin position="294"/>
        <end position="472"/>
    </location>
</feature>
<dbReference type="InterPro" id="IPR032675">
    <property type="entry name" value="LRR_dom_sf"/>
</dbReference>
<protein>
    <submittedName>
        <fullName evidence="5">RNA binding</fullName>
    </submittedName>
</protein>
<reference evidence="5" key="1">
    <citation type="submission" date="2023-01" db="EMBL/GenBank/DDBJ databases">
        <title>Genome assembly of the deep-sea coral Lophelia pertusa.</title>
        <authorList>
            <person name="Herrera S."/>
            <person name="Cordes E."/>
        </authorList>
    </citation>
    <scope>NUCLEOTIDE SEQUENCE</scope>
    <source>
        <strain evidence="5">USNM1676648</strain>
        <tissue evidence="5">Polyp</tissue>
    </source>
</reference>
<accession>A0A9X0CZ40</accession>
<evidence type="ECO:0000313" key="5">
    <source>
        <dbReference type="EMBL" id="KAJ7378794.1"/>
    </source>
</evidence>
<dbReference type="SMART" id="SM00873">
    <property type="entry name" value="B3_4"/>
    <property type="match status" value="1"/>
</dbReference>
<dbReference type="InterPro" id="IPR001611">
    <property type="entry name" value="Leu-rich_rpt"/>
</dbReference>
<dbReference type="PANTHER" id="PTHR45752">
    <property type="entry name" value="LEUCINE-RICH REPEAT-CONTAINING"/>
    <property type="match status" value="1"/>
</dbReference>
<evidence type="ECO:0000313" key="6">
    <source>
        <dbReference type="Proteomes" id="UP001163046"/>
    </source>
</evidence>
<dbReference type="EMBL" id="MU826363">
    <property type="protein sequence ID" value="KAJ7378794.1"/>
    <property type="molecule type" value="Genomic_DNA"/>
</dbReference>
<dbReference type="InterPro" id="IPR003591">
    <property type="entry name" value="Leu-rich_rpt_typical-subtyp"/>
</dbReference>
<dbReference type="Pfam" id="PF00560">
    <property type="entry name" value="LRR_1"/>
    <property type="match status" value="1"/>
</dbReference>
<dbReference type="GO" id="GO:0004826">
    <property type="term" value="F:phenylalanine-tRNA ligase activity"/>
    <property type="evidence" value="ECO:0007669"/>
    <property type="project" value="InterPro"/>
</dbReference>
<comment type="caution">
    <text evidence="5">The sequence shown here is derived from an EMBL/GenBank/DDBJ whole genome shotgun (WGS) entry which is preliminary data.</text>
</comment>
<dbReference type="SMART" id="SM00364">
    <property type="entry name" value="LRR_BAC"/>
    <property type="match status" value="5"/>
</dbReference>
<dbReference type="Pfam" id="PF23598">
    <property type="entry name" value="LRR_14"/>
    <property type="match status" value="1"/>
</dbReference>
<dbReference type="InterPro" id="IPR050715">
    <property type="entry name" value="LRR-SigEffector_domain"/>
</dbReference>
<feature type="compositionally biased region" description="Basic residues" evidence="3">
    <location>
        <begin position="244"/>
        <end position="256"/>
    </location>
</feature>